<reference evidence="2" key="1">
    <citation type="submission" date="2017-02" db="UniProtKB">
        <authorList>
            <consortium name="WormBaseParasite"/>
        </authorList>
    </citation>
    <scope>IDENTIFICATION</scope>
</reference>
<accession>A0A0N4Z8H4</accession>
<evidence type="ECO:0000313" key="1">
    <source>
        <dbReference type="Proteomes" id="UP000038045"/>
    </source>
</evidence>
<proteinExistence type="predicted"/>
<evidence type="ECO:0000313" key="2">
    <source>
        <dbReference type="WBParaSite" id="PTRK_0000357100.1"/>
    </source>
</evidence>
<dbReference type="WBParaSite" id="PTRK_0000357100.1">
    <property type="protein sequence ID" value="PTRK_0000357100.1"/>
    <property type="gene ID" value="PTRK_0000357100"/>
</dbReference>
<organism evidence="1 2">
    <name type="scientific">Parastrongyloides trichosuri</name>
    <name type="common">Possum-specific nematode worm</name>
    <dbReference type="NCBI Taxonomy" id="131310"/>
    <lineage>
        <taxon>Eukaryota</taxon>
        <taxon>Metazoa</taxon>
        <taxon>Ecdysozoa</taxon>
        <taxon>Nematoda</taxon>
        <taxon>Chromadorea</taxon>
        <taxon>Rhabditida</taxon>
        <taxon>Tylenchina</taxon>
        <taxon>Panagrolaimomorpha</taxon>
        <taxon>Strongyloidoidea</taxon>
        <taxon>Strongyloididae</taxon>
        <taxon>Parastrongyloides</taxon>
    </lineage>
</organism>
<dbReference type="Proteomes" id="UP000038045">
    <property type="component" value="Unplaced"/>
</dbReference>
<protein>
    <submittedName>
        <fullName evidence="2">SCP domain-containing protein</fullName>
    </submittedName>
</protein>
<keyword evidence="1" id="KW-1185">Reference proteome</keyword>
<sequence length="69" mass="8410">MYYKNIHNDNQNRGEVIAETNTDWIGNVVDHWASQHNSFNTFPFKESYKYKRFYAASMKKFTLRRMCYC</sequence>
<name>A0A0N4Z8H4_PARTI</name>
<dbReference type="AlphaFoldDB" id="A0A0N4Z8H4"/>